<reference evidence="2 3" key="1">
    <citation type="journal article" date="2023" name="BMC Biotechnol.">
        <title>Vitis rotundifolia cv Carlos genome sequencing.</title>
        <authorList>
            <person name="Huff M."/>
            <person name="Hulse-Kemp A."/>
            <person name="Scheffler B."/>
            <person name="Youngblood R."/>
            <person name="Simpson S."/>
            <person name="Babiker E."/>
            <person name="Staton M."/>
        </authorList>
    </citation>
    <scope>NUCLEOTIDE SEQUENCE [LARGE SCALE GENOMIC DNA]</scope>
    <source>
        <tissue evidence="2">Leaf</tissue>
    </source>
</reference>
<feature type="chain" id="PRO_5041255316" description="Precursor of CEP14" evidence="1">
    <location>
        <begin position="25"/>
        <end position="97"/>
    </location>
</feature>
<organism evidence="2 3">
    <name type="scientific">Vitis rotundifolia</name>
    <name type="common">Muscadine grape</name>
    <dbReference type="NCBI Taxonomy" id="103349"/>
    <lineage>
        <taxon>Eukaryota</taxon>
        <taxon>Viridiplantae</taxon>
        <taxon>Streptophyta</taxon>
        <taxon>Embryophyta</taxon>
        <taxon>Tracheophyta</taxon>
        <taxon>Spermatophyta</taxon>
        <taxon>Magnoliopsida</taxon>
        <taxon>eudicotyledons</taxon>
        <taxon>Gunneridae</taxon>
        <taxon>Pentapetalae</taxon>
        <taxon>rosids</taxon>
        <taxon>Vitales</taxon>
        <taxon>Vitaceae</taxon>
        <taxon>Viteae</taxon>
        <taxon>Vitis</taxon>
    </lineage>
</organism>
<dbReference type="EMBL" id="JARBHA010000010">
    <property type="protein sequence ID" value="KAJ9690744.1"/>
    <property type="molecule type" value="Genomic_DNA"/>
</dbReference>
<evidence type="ECO:0008006" key="4">
    <source>
        <dbReference type="Google" id="ProtNLM"/>
    </source>
</evidence>
<feature type="signal peptide" evidence="1">
    <location>
        <begin position="1"/>
        <end position="24"/>
    </location>
</feature>
<dbReference type="InterPro" id="IPR038930">
    <property type="entry name" value="CEP13/CEP14"/>
</dbReference>
<keyword evidence="1" id="KW-0732">Signal</keyword>
<dbReference type="Proteomes" id="UP001168098">
    <property type="component" value="Unassembled WGS sequence"/>
</dbReference>
<proteinExistence type="predicted"/>
<accession>A0AA39DNV0</accession>
<protein>
    <recommendedName>
        <fullName evidence="4">Precursor of CEP14</fullName>
    </recommendedName>
</protein>
<evidence type="ECO:0000313" key="2">
    <source>
        <dbReference type="EMBL" id="KAJ9690744.1"/>
    </source>
</evidence>
<comment type="caution">
    <text evidence="2">The sequence shown here is derived from an EMBL/GenBank/DDBJ whole genome shotgun (WGS) entry which is preliminary data.</text>
</comment>
<dbReference type="PANTHER" id="PTHR37180:SF2">
    <property type="entry name" value="PRECURSOR OF CEP14"/>
    <property type="match status" value="1"/>
</dbReference>
<dbReference type="AlphaFoldDB" id="A0AA39DNV0"/>
<dbReference type="GO" id="GO:0006970">
    <property type="term" value="P:response to osmotic stress"/>
    <property type="evidence" value="ECO:0007669"/>
    <property type="project" value="InterPro"/>
</dbReference>
<evidence type="ECO:0000313" key="3">
    <source>
        <dbReference type="Proteomes" id="UP001168098"/>
    </source>
</evidence>
<gene>
    <name evidence="2" type="ORF">PVL29_013081</name>
</gene>
<keyword evidence="3" id="KW-1185">Reference proteome</keyword>
<name>A0AA39DNV0_VITRO</name>
<dbReference type="PANTHER" id="PTHR37180">
    <property type="entry name" value="PRECURSOR OF CEP14"/>
    <property type="match status" value="1"/>
</dbReference>
<evidence type="ECO:0000256" key="1">
    <source>
        <dbReference type="SAM" id="SignalP"/>
    </source>
</evidence>
<dbReference type="GO" id="GO:0006995">
    <property type="term" value="P:cellular response to nitrogen starvation"/>
    <property type="evidence" value="ECO:0007669"/>
    <property type="project" value="InterPro"/>
</dbReference>
<sequence length="97" mass="10446">MASHKALLLILFVVFSSFLPSLDARKLLDMEEDSHNKKSIPALEASLVLTALPKGTVPASSPSKKGHDMVVDEKLIARHLAVVDRILRSVPSPGVGH</sequence>